<proteinExistence type="predicted"/>
<dbReference type="AlphaFoldDB" id="A0A6J4PNA7"/>
<feature type="region of interest" description="Disordered" evidence="1">
    <location>
        <begin position="1"/>
        <end position="23"/>
    </location>
</feature>
<reference evidence="2" key="1">
    <citation type="submission" date="2020-02" db="EMBL/GenBank/DDBJ databases">
        <authorList>
            <person name="Meier V. D."/>
        </authorList>
    </citation>
    <scope>NUCLEOTIDE SEQUENCE</scope>
    <source>
        <strain evidence="2">AVDCRST_MAG01</strain>
    </source>
</reference>
<feature type="compositionally biased region" description="Basic and acidic residues" evidence="1">
    <location>
        <begin position="14"/>
        <end position="23"/>
    </location>
</feature>
<organism evidence="2">
    <name type="scientific">uncultured Rubrobacteraceae bacterium</name>
    <dbReference type="NCBI Taxonomy" id="349277"/>
    <lineage>
        <taxon>Bacteria</taxon>
        <taxon>Bacillati</taxon>
        <taxon>Actinomycetota</taxon>
        <taxon>Rubrobacteria</taxon>
        <taxon>Rubrobacterales</taxon>
        <taxon>Rubrobacteraceae</taxon>
        <taxon>environmental samples</taxon>
    </lineage>
</organism>
<feature type="non-terminal residue" evidence="2">
    <location>
        <position position="23"/>
    </location>
</feature>
<feature type="non-terminal residue" evidence="2">
    <location>
        <position position="1"/>
    </location>
</feature>
<protein>
    <submittedName>
        <fullName evidence="2">Uncharacterized protein</fullName>
    </submittedName>
</protein>
<gene>
    <name evidence="2" type="ORF">AVDCRST_MAG01-01-2153</name>
</gene>
<sequence>GPQALADGGAPRAGEARPLHVRL</sequence>
<name>A0A6J4PNA7_9ACTN</name>
<evidence type="ECO:0000313" key="2">
    <source>
        <dbReference type="EMBL" id="CAA9419464.1"/>
    </source>
</evidence>
<evidence type="ECO:0000256" key="1">
    <source>
        <dbReference type="SAM" id="MobiDB-lite"/>
    </source>
</evidence>
<dbReference type="EMBL" id="CADCUW010000303">
    <property type="protein sequence ID" value="CAA9419464.1"/>
    <property type="molecule type" value="Genomic_DNA"/>
</dbReference>
<accession>A0A6J4PNA7</accession>